<feature type="transmembrane region" description="Helical" evidence="11">
    <location>
        <begin position="40"/>
        <end position="65"/>
    </location>
</feature>
<name>A0A5N5TEW9_9CRUS</name>
<evidence type="ECO:0000256" key="9">
    <source>
        <dbReference type="ARBA" id="ARBA00023305"/>
    </source>
</evidence>
<feature type="region of interest" description="Disordered" evidence="10">
    <location>
        <begin position="130"/>
        <end position="164"/>
    </location>
</feature>
<proteinExistence type="inferred from homology"/>
<feature type="transmembrane region" description="Helical" evidence="11">
    <location>
        <begin position="394"/>
        <end position="413"/>
    </location>
</feature>
<evidence type="ECO:0000256" key="10">
    <source>
        <dbReference type="SAM" id="MobiDB-lite"/>
    </source>
</evidence>
<dbReference type="Pfam" id="PF00001">
    <property type="entry name" value="7tm_1"/>
    <property type="match status" value="1"/>
</dbReference>
<keyword evidence="14" id="KW-1185">Reference proteome</keyword>
<evidence type="ECO:0000259" key="12">
    <source>
        <dbReference type="PROSITE" id="PS50262"/>
    </source>
</evidence>
<feature type="compositionally biased region" description="Basic and acidic residues" evidence="10">
    <location>
        <begin position="177"/>
        <end position="207"/>
    </location>
</feature>
<accession>A0A5N5TEW9</accession>
<comment type="subcellular location">
    <subcellularLocation>
        <location evidence="1">Membrane</location>
        <topology evidence="1">Multi-pass membrane protein</topology>
    </subcellularLocation>
</comment>
<keyword evidence="8" id="KW-0807">Transducer</keyword>
<dbReference type="EMBL" id="SEYY01001596">
    <property type="protein sequence ID" value="KAB7505216.1"/>
    <property type="molecule type" value="Genomic_DNA"/>
</dbReference>
<evidence type="ECO:0000313" key="13">
    <source>
        <dbReference type="EMBL" id="KAB7505216.1"/>
    </source>
</evidence>
<organism evidence="13 14">
    <name type="scientific">Armadillidium nasatum</name>
    <dbReference type="NCBI Taxonomy" id="96803"/>
    <lineage>
        <taxon>Eukaryota</taxon>
        <taxon>Metazoa</taxon>
        <taxon>Ecdysozoa</taxon>
        <taxon>Arthropoda</taxon>
        <taxon>Crustacea</taxon>
        <taxon>Multicrustacea</taxon>
        <taxon>Malacostraca</taxon>
        <taxon>Eumalacostraca</taxon>
        <taxon>Peracarida</taxon>
        <taxon>Isopoda</taxon>
        <taxon>Oniscidea</taxon>
        <taxon>Crinocheta</taxon>
        <taxon>Armadillidiidae</taxon>
        <taxon>Armadillidium</taxon>
    </lineage>
</organism>
<dbReference type="CDD" id="cd00637">
    <property type="entry name" value="7tm_classA_rhodopsin-like"/>
    <property type="match status" value="1"/>
</dbReference>
<keyword evidence="9" id="KW-0844">Vision</keyword>
<evidence type="ECO:0000256" key="7">
    <source>
        <dbReference type="ARBA" id="ARBA00023170"/>
    </source>
</evidence>
<comment type="caution">
    <text evidence="13">The sequence shown here is derived from an EMBL/GenBank/DDBJ whole genome shotgun (WGS) entry which is preliminary data.</text>
</comment>
<evidence type="ECO:0000256" key="8">
    <source>
        <dbReference type="ARBA" id="ARBA00023224"/>
    </source>
</evidence>
<comment type="similarity">
    <text evidence="2">Belongs to the G-protein coupled receptor 1 family.</text>
</comment>
<evidence type="ECO:0000313" key="14">
    <source>
        <dbReference type="Proteomes" id="UP000326759"/>
    </source>
</evidence>
<evidence type="ECO:0000256" key="3">
    <source>
        <dbReference type="ARBA" id="ARBA00022692"/>
    </source>
</evidence>
<protein>
    <recommendedName>
        <fullName evidence="12">G-protein coupled receptors family 1 profile domain-containing protein</fullName>
    </recommendedName>
</protein>
<evidence type="ECO:0000256" key="6">
    <source>
        <dbReference type="ARBA" id="ARBA00023136"/>
    </source>
</evidence>
<keyword evidence="5" id="KW-0297">G-protein coupled receptor</keyword>
<keyword evidence="4 11" id="KW-1133">Transmembrane helix</keyword>
<feature type="region of interest" description="Disordered" evidence="10">
    <location>
        <begin position="177"/>
        <end position="228"/>
    </location>
</feature>
<dbReference type="SUPFAM" id="SSF81321">
    <property type="entry name" value="Family A G protein-coupled receptor-like"/>
    <property type="match status" value="1"/>
</dbReference>
<dbReference type="PROSITE" id="PS50262">
    <property type="entry name" value="G_PROTEIN_RECEP_F1_2"/>
    <property type="match status" value="1"/>
</dbReference>
<keyword evidence="7" id="KW-0675">Receptor</keyword>
<keyword evidence="3 11" id="KW-0812">Transmembrane</keyword>
<feature type="transmembrane region" description="Helical" evidence="11">
    <location>
        <begin position="444"/>
        <end position="463"/>
    </location>
</feature>
<dbReference type="Gene3D" id="1.20.1070.10">
    <property type="entry name" value="Rhodopsin 7-helix transmembrane proteins"/>
    <property type="match status" value="1"/>
</dbReference>
<evidence type="ECO:0000256" key="2">
    <source>
        <dbReference type="ARBA" id="ARBA00010663"/>
    </source>
</evidence>
<keyword evidence="9" id="KW-0716">Sensory transduction</keyword>
<dbReference type="InterPro" id="IPR050125">
    <property type="entry name" value="GPCR_opsins"/>
</dbReference>
<feature type="compositionally biased region" description="Polar residues" evidence="10">
    <location>
        <begin position="144"/>
        <end position="157"/>
    </location>
</feature>
<keyword evidence="6 11" id="KW-0472">Membrane</keyword>
<dbReference type="InterPro" id="IPR000276">
    <property type="entry name" value="GPCR_Rhodpsn"/>
</dbReference>
<dbReference type="GO" id="GO:0007601">
    <property type="term" value="P:visual perception"/>
    <property type="evidence" value="ECO:0007669"/>
    <property type="project" value="UniProtKB-KW"/>
</dbReference>
<dbReference type="Proteomes" id="UP000326759">
    <property type="component" value="Unassembled WGS sequence"/>
</dbReference>
<evidence type="ECO:0000256" key="5">
    <source>
        <dbReference type="ARBA" id="ARBA00023040"/>
    </source>
</evidence>
<dbReference type="AlphaFoldDB" id="A0A5N5TEW9"/>
<dbReference type="InterPro" id="IPR017452">
    <property type="entry name" value="GPCR_Rhodpsn_7TM"/>
</dbReference>
<sequence length="510" mass="57563">MNDDQNRVNLHCNKNIFIKTEGKNYSLQELSSTWILVARVWALFIAFLGIPGNILTASTIIYQVFINHRRQRLHSISDSCFQQLKIIKAGNVSESSEASSICSFNQRKKNTPIRKTTLCSHTRFSLKLPDKKKEGGRVRRSPTPGKNSLTSFTSRESSPGIPLTTKFTATVVEVSNTKRKESDQSNFDSHSRSPVKDLDEVYYDTKTENLNSDSCNGGTPSSPHNKHTELTYSVSNNNNIINEYVEHNPSVTEEDHDLEGRCPSTSSQTLKKQDFLLARKSLSIRSQSVSLHRNECSNYSSKPSFGRIGGDTILILHIILCDLFYCSVNLPHTYYVYGFENINGATPFLCKEAAFVRYVNAFAEWMTLGLLAIQRCIDLAKPPDARFFRMKSTLSFIVGIWVLSVILQLGNLINDNFGYNPVTKKCDCVVGHMTSLLYFYTLDSLLPCSLMMFGCFSIIFQIVRNKRRLQRFGMSVGDGCCERERDVAFGLPCSEPSSALPLLRHPHLYI</sequence>
<dbReference type="GO" id="GO:0016020">
    <property type="term" value="C:membrane"/>
    <property type="evidence" value="ECO:0007669"/>
    <property type="project" value="UniProtKB-SubCell"/>
</dbReference>
<evidence type="ECO:0000256" key="4">
    <source>
        <dbReference type="ARBA" id="ARBA00022989"/>
    </source>
</evidence>
<gene>
    <name evidence="13" type="ORF">Anas_10947</name>
</gene>
<reference evidence="13 14" key="1">
    <citation type="journal article" date="2019" name="PLoS Biol.">
        <title>Sex chromosomes control vertical transmission of feminizing Wolbachia symbionts in an isopod.</title>
        <authorList>
            <person name="Becking T."/>
            <person name="Chebbi M.A."/>
            <person name="Giraud I."/>
            <person name="Moumen B."/>
            <person name="Laverre T."/>
            <person name="Caubet Y."/>
            <person name="Peccoud J."/>
            <person name="Gilbert C."/>
            <person name="Cordaux R."/>
        </authorList>
    </citation>
    <scope>NUCLEOTIDE SEQUENCE [LARGE SCALE GENOMIC DNA]</scope>
    <source>
        <strain evidence="13">ANa2</strain>
        <tissue evidence="13">Whole body excluding digestive tract and cuticle</tissue>
    </source>
</reference>
<evidence type="ECO:0000256" key="1">
    <source>
        <dbReference type="ARBA" id="ARBA00004141"/>
    </source>
</evidence>
<evidence type="ECO:0000256" key="11">
    <source>
        <dbReference type="SAM" id="Phobius"/>
    </source>
</evidence>
<dbReference type="GO" id="GO:0004930">
    <property type="term" value="F:G protein-coupled receptor activity"/>
    <property type="evidence" value="ECO:0007669"/>
    <property type="project" value="UniProtKB-KW"/>
</dbReference>
<dbReference type="OrthoDB" id="6355096at2759"/>
<feature type="domain" description="G-protein coupled receptors family 1 profile" evidence="12">
    <location>
        <begin position="313"/>
        <end position="510"/>
    </location>
</feature>
<dbReference type="PANTHER" id="PTHR24240">
    <property type="entry name" value="OPSIN"/>
    <property type="match status" value="1"/>
</dbReference>
<feature type="compositionally biased region" description="Polar residues" evidence="10">
    <location>
        <begin position="208"/>
        <end position="223"/>
    </location>
</feature>